<sequence>MYSETRHRKYQAARPPDGLLEPASAAGSWRSWAHPGRRLDTVLRTSTEYGVRSNSYLIILRASYLDTRNAGSDCAAAEVTPRNPHPMPSTPLDDNDDDDDDDDDNVGDTFLDPPLSRRCDLSLLGN</sequence>
<evidence type="ECO:0000313" key="3">
    <source>
        <dbReference type="Proteomes" id="UP000236621"/>
    </source>
</evidence>
<comment type="caution">
    <text evidence="2">The sequence shown here is derived from an EMBL/GenBank/DDBJ whole genome shotgun (WGS) entry which is preliminary data.</text>
</comment>
<accession>A0A2K3QKG1</accession>
<feature type="compositionally biased region" description="Acidic residues" evidence="1">
    <location>
        <begin position="93"/>
        <end position="106"/>
    </location>
</feature>
<dbReference type="EMBL" id="NRSZ01000315">
    <property type="protein sequence ID" value="PNY28024.1"/>
    <property type="molecule type" value="Genomic_DNA"/>
</dbReference>
<dbReference type="AlphaFoldDB" id="A0A2K3QKG1"/>
<name>A0A2K3QKG1_9HYPO</name>
<keyword evidence="3" id="KW-1185">Reference proteome</keyword>
<feature type="region of interest" description="Disordered" evidence="1">
    <location>
        <begin position="71"/>
        <end position="115"/>
    </location>
</feature>
<gene>
    <name evidence="2" type="ORF">TCAP_02048</name>
</gene>
<organism evidence="2 3">
    <name type="scientific">Tolypocladium capitatum</name>
    <dbReference type="NCBI Taxonomy" id="45235"/>
    <lineage>
        <taxon>Eukaryota</taxon>
        <taxon>Fungi</taxon>
        <taxon>Dikarya</taxon>
        <taxon>Ascomycota</taxon>
        <taxon>Pezizomycotina</taxon>
        <taxon>Sordariomycetes</taxon>
        <taxon>Hypocreomycetidae</taxon>
        <taxon>Hypocreales</taxon>
        <taxon>Ophiocordycipitaceae</taxon>
        <taxon>Tolypocladium</taxon>
    </lineage>
</organism>
<evidence type="ECO:0000256" key="1">
    <source>
        <dbReference type="SAM" id="MobiDB-lite"/>
    </source>
</evidence>
<evidence type="ECO:0000313" key="2">
    <source>
        <dbReference type="EMBL" id="PNY28024.1"/>
    </source>
</evidence>
<feature type="compositionally biased region" description="Basic residues" evidence="1">
    <location>
        <begin position="1"/>
        <end position="11"/>
    </location>
</feature>
<protein>
    <submittedName>
        <fullName evidence="2">Uncharacterized protein</fullName>
    </submittedName>
</protein>
<dbReference type="Proteomes" id="UP000236621">
    <property type="component" value="Unassembled WGS sequence"/>
</dbReference>
<proteinExistence type="predicted"/>
<reference evidence="2 3" key="1">
    <citation type="submission" date="2017-08" db="EMBL/GenBank/DDBJ databases">
        <title>Harnessing the power of phylogenomics to disentangle the directionality and signatures of interkingdom host jumping in the parasitic fungal genus Tolypocladium.</title>
        <authorList>
            <person name="Quandt C.A."/>
            <person name="Patterson W."/>
            <person name="Spatafora J.W."/>
        </authorList>
    </citation>
    <scope>NUCLEOTIDE SEQUENCE [LARGE SCALE GENOMIC DNA]</scope>
    <source>
        <strain evidence="2 3">CBS 113982</strain>
    </source>
</reference>
<feature type="region of interest" description="Disordered" evidence="1">
    <location>
        <begin position="1"/>
        <end position="31"/>
    </location>
</feature>